<reference evidence="1" key="1">
    <citation type="journal article" date="2014" name="Int. J. Syst. Evol. Microbiol.">
        <title>Complete genome sequence of Corynebacterium casei LMG S-19264T (=DSM 44701T), isolated from a smear-ripened cheese.</title>
        <authorList>
            <consortium name="US DOE Joint Genome Institute (JGI-PGF)"/>
            <person name="Walter F."/>
            <person name="Albersmeier A."/>
            <person name="Kalinowski J."/>
            <person name="Ruckert C."/>
        </authorList>
    </citation>
    <scope>NUCLEOTIDE SEQUENCE</scope>
    <source>
        <strain evidence="1">CGMCC 1.15763</strain>
    </source>
</reference>
<keyword evidence="2" id="KW-1185">Reference proteome</keyword>
<reference evidence="1" key="2">
    <citation type="submission" date="2020-09" db="EMBL/GenBank/DDBJ databases">
        <authorList>
            <person name="Sun Q."/>
            <person name="Zhou Y."/>
        </authorList>
    </citation>
    <scope>NUCLEOTIDE SEQUENCE</scope>
    <source>
        <strain evidence="1">CGMCC 1.15763</strain>
    </source>
</reference>
<gene>
    <name evidence="1" type="ORF">GCM10011416_14200</name>
</gene>
<organism evidence="1 2">
    <name type="scientific">Polaribacter pacificus</name>
    <dbReference type="NCBI Taxonomy" id="1775173"/>
    <lineage>
        <taxon>Bacteria</taxon>
        <taxon>Pseudomonadati</taxon>
        <taxon>Bacteroidota</taxon>
        <taxon>Flavobacteriia</taxon>
        <taxon>Flavobacteriales</taxon>
        <taxon>Flavobacteriaceae</taxon>
    </lineage>
</organism>
<evidence type="ECO:0000313" key="2">
    <source>
        <dbReference type="Proteomes" id="UP000633278"/>
    </source>
</evidence>
<proteinExistence type="predicted"/>
<dbReference type="NCBIfam" id="NF041813">
    <property type="entry name" value="Avs2"/>
    <property type="match status" value="1"/>
</dbReference>
<sequence length="1410" mass="165749">MSINWNNIRPLENSQNEGFEELVCQIARKEDIVNKKTFIRKGKPDAGVECLWILNNDDEFAWQAKFFTSSLEESQWGQLDKSVKTVLDKHPNLKKYYIAIPNDPPDARIDGQTSMLDKWNSRVTKWEGWASGKGLTVEFIPWWSSDLIEKLQKPENVGLTFFWFNKEEFTDEWCKEQTGLSITDLGKRYTPKLNVKLKIAEIFDGISRDEKFNSQVVSLFDDLLIKGNKIIPKIKELDSYSSNIQSELKAILALFSKTDFKGIQTLPIDEFLNLLKKANQIVNHIKNFYLDEESKLQVKPDDYRYYKKFGYEISHIRDFEDSIYELTRFLEGTTMKLANHPFLLLEGEAGIGKSHLLADIITTRNINKLISLFFLGQHFVTDEDPWTQLFKKNDIHCSVNEFLGALNSKAQISGQRIIIFIDAVNEGRGKYFWDKNIKSFLSKIKKHEWLGVVLSIRTSYSDLIFPKDEIKEDEIIRYTHYGFRNQEYEATKLFFNNYGIELPSIPLLHPEFQNPLFLILFCEGLNKSGYTRIPDGLQGITAIIDFFINSINNILSTPSRLDYPSSINVVKKAIESIIAYKIENQLRYVSYEQAFIIVNKLSNDYSTKRGLLDELISEGILSKNLFWNPENQYEEGVYLAYERFEDHLTATFIIDKNPEIEVAFKEGGALFHLVKDERDCNINKGVIEALTIQIPEKTGKEFYEYVPHIKDSYPIVECFVQSLLWRKTETTSEKLIGYVNSTVLKYQGTHDLFWDTILSVTSIPDNYFNAYSLHKNLMKRSLPDRDAWWTIYLKEQFYDESAVKRLIDWAWNTHDKSHISDESVKLTSITLSWFHTSTNRKLRDSATKALICLLENRIHVLIELLKEFEDVNDPYIYERLFSVAYGCAIRTEQREKLKELSNYIFETIFKDKEEVYPHILLRDYARGVVEFTSYIGYDLDFDISTVRPPYKSAYPANFPSNEEIDNKYKFDYKAKDFKEHYWAQNSILSSMVTEYGRGTAGYGDFGRYTFQSAFRTWDVDENALSNLAVEWIFEKYGYDKDKHGKFDREIGSGRGRDTIPHERIGKKYQWIALYEMLARVSDNCTKYAEWSYRNEEVEAYQGPWIPYVRDIDPTMIIHKTGSYDEEAPNDFWWAEEEYSNWDLDNDEWTKVDNDLPCSKKLLNVKDTTDEEWLILEGYPEWAESKKIGDEKWDKPHKRMWYHLRSYLVSEDKYEEMKEWAVLQDFMGRWMPESSSRYEVFSREYYWSPAYNYFNKQYYGGIEQNEVHDNLTGEYIGDVLLTSNNFLWEEEFDKSKEDTISFLKPSKHIYENMKLVFSRQEGEFIDENGETICFAPSVHNDSKSYLLIKKTPFIKYLKENKLRIIWTVLGEKNIIGGHSSRDKFYERLEISGAYYFDENDEIIGEINTKNT</sequence>
<comment type="caution">
    <text evidence="1">The sequence shown here is derived from an EMBL/GenBank/DDBJ whole genome shotgun (WGS) entry which is preliminary data.</text>
</comment>
<name>A0A917MD26_9FLAO</name>
<evidence type="ECO:0000313" key="1">
    <source>
        <dbReference type="EMBL" id="GGG97381.1"/>
    </source>
</evidence>
<dbReference type="Proteomes" id="UP000633278">
    <property type="component" value="Unassembled WGS sequence"/>
</dbReference>
<dbReference type="EMBL" id="BMJW01000002">
    <property type="protein sequence ID" value="GGG97381.1"/>
    <property type="molecule type" value="Genomic_DNA"/>
</dbReference>
<protein>
    <submittedName>
        <fullName evidence="1">NTPase</fullName>
    </submittedName>
</protein>
<accession>A0A917MD26</accession>
<dbReference type="RefSeq" id="WP_229664917.1">
    <property type="nucleotide sequence ID" value="NZ_BMJW01000002.1"/>
</dbReference>